<dbReference type="Proteomes" id="UP000315215">
    <property type="component" value="Chromosome"/>
</dbReference>
<evidence type="ECO:0000256" key="1">
    <source>
        <dbReference type="ARBA" id="ARBA00006739"/>
    </source>
</evidence>
<organism evidence="5 6">
    <name type="scientific">Radiobacillus deserti</name>
    <dbReference type="NCBI Taxonomy" id="2594883"/>
    <lineage>
        <taxon>Bacteria</taxon>
        <taxon>Bacillati</taxon>
        <taxon>Bacillota</taxon>
        <taxon>Bacilli</taxon>
        <taxon>Bacillales</taxon>
        <taxon>Bacillaceae</taxon>
        <taxon>Radiobacillus</taxon>
    </lineage>
</organism>
<feature type="transmembrane region" description="Helical" evidence="4">
    <location>
        <begin position="359"/>
        <end position="380"/>
    </location>
</feature>
<name>A0A516KI84_9BACI</name>
<dbReference type="CDD" id="cd06423">
    <property type="entry name" value="CESA_like"/>
    <property type="match status" value="1"/>
</dbReference>
<dbReference type="GO" id="GO:0016757">
    <property type="term" value="F:glycosyltransferase activity"/>
    <property type="evidence" value="ECO:0007669"/>
    <property type="project" value="UniProtKB-KW"/>
</dbReference>
<evidence type="ECO:0000256" key="3">
    <source>
        <dbReference type="ARBA" id="ARBA00022679"/>
    </source>
</evidence>
<dbReference type="OrthoDB" id="9797391at2"/>
<reference evidence="5 6" key="1">
    <citation type="submission" date="2019-07" db="EMBL/GenBank/DDBJ databases">
        <authorList>
            <person name="Li J."/>
        </authorList>
    </citation>
    <scope>NUCLEOTIDE SEQUENCE [LARGE SCALE GENOMIC DNA]</scope>
    <source>
        <strain evidence="5 6">TKL69</strain>
    </source>
</reference>
<dbReference type="KEGG" id="aqt:FN924_13430"/>
<feature type="transmembrane region" description="Helical" evidence="4">
    <location>
        <begin position="298"/>
        <end position="320"/>
    </location>
</feature>
<gene>
    <name evidence="5" type="ORF">FN924_13430</name>
</gene>
<dbReference type="Gene3D" id="3.90.550.10">
    <property type="entry name" value="Spore Coat Polysaccharide Biosynthesis Protein SpsA, Chain A"/>
    <property type="match status" value="1"/>
</dbReference>
<keyword evidence="2" id="KW-0328">Glycosyltransferase</keyword>
<protein>
    <submittedName>
        <fullName evidence="5">Glycosyltransferase family 2 protein</fullName>
    </submittedName>
</protein>
<keyword evidence="6" id="KW-1185">Reference proteome</keyword>
<evidence type="ECO:0000313" key="6">
    <source>
        <dbReference type="Proteomes" id="UP000315215"/>
    </source>
</evidence>
<sequence length="410" mass="47109">MKTILVLVMLFFWSMLIYYSYLTIVGIMQRMKARKDIKLDFYPSVAVLIPAHNEEVVIKDTLDAMVKLEYPGALNVYLLDDASSDHTAKIVQAFGRTFSRIHYVKVPPGSPKGKSRVLNYGLSITNSDYFVVFDADNQPEPNAVIELVHAAATTKDAAGAVGYVKTINADTNILTRMIALEFQVFQLLMQSGRWRAFKTGSLAGTNMLLKRDILEKAGGYDPYALAEDAELTVRLTAMGYTLPVVHHSHTWEQEPERITTFVRQRTRWLTGNLYLLEKSFHEWKFWKGKTFVHSMQHVLTYFFFVVLLLFSNTWFIMSLIGYDLPDFESPLLLFWFMSYVVYTAQIISAMVLEKTITPFNVFIGLIMYFTYAQIFLLLLLRSGSAYIWSRITRKAIAWDKTKRFKKGEAA</sequence>
<accession>A0A516KI84</accession>
<dbReference type="PANTHER" id="PTHR43630:SF1">
    <property type="entry name" value="POLY-BETA-1,6-N-ACETYL-D-GLUCOSAMINE SYNTHASE"/>
    <property type="match status" value="1"/>
</dbReference>
<feature type="transmembrane region" description="Helical" evidence="4">
    <location>
        <begin position="332"/>
        <end position="352"/>
    </location>
</feature>
<dbReference type="PANTHER" id="PTHR43630">
    <property type="entry name" value="POLY-BETA-1,6-N-ACETYL-D-GLUCOSAMINE SYNTHASE"/>
    <property type="match status" value="1"/>
</dbReference>
<dbReference type="Pfam" id="PF13641">
    <property type="entry name" value="Glyco_tranf_2_3"/>
    <property type="match status" value="1"/>
</dbReference>
<keyword evidence="4" id="KW-0472">Membrane</keyword>
<evidence type="ECO:0000256" key="4">
    <source>
        <dbReference type="SAM" id="Phobius"/>
    </source>
</evidence>
<evidence type="ECO:0000256" key="2">
    <source>
        <dbReference type="ARBA" id="ARBA00022676"/>
    </source>
</evidence>
<keyword evidence="3 5" id="KW-0808">Transferase</keyword>
<dbReference type="SUPFAM" id="SSF53448">
    <property type="entry name" value="Nucleotide-diphospho-sugar transferases"/>
    <property type="match status" value="1"/>
</dbReference>
<dbReference type="EMBL" id="CP041666">
    <property type="protein sequence ID" value="QDP41104.1"/>
    <property type="molecule type" value="Genomic_DNA"/>
</dbReference>
<dbReference type="AlphaFoldDB" id="A0A516KI84"/>
<comment type="similarity">
    <text evidence="1">Belongs to the glycosyltransferase 2 family.</text>
</comment>
<keyword evidence="4" id="KW-1133">Transmembrane helix</keyword>
<evidence type="ECO:0000313" key="5">
    <source>
        <dbReference type="EMBL" id="QDP41104.1"/>
    </source>
</evidence>
<proteinExistence type="inferred from homology"/>
<dbReference type="RefSeq" id="WP_143895310.1">
    <property type="nucleotide sequence ID" value="NZ_CP041666.1"/>
</dbReference>
<keyword evidence="4" id="KW-0812">Transmembrane</keyword>
<dbReference type="InterPro" id="IPR029044">
    <property type="entry name" value="Nucleotide-diphossugar_trans"/>
</dbReference>
<feature type="transmembrane region" description="Helical" evidence="4">
    <location>
        <begin position="6"/>
        <end position="28"/>
    </location>
</feature>